<name>A0AAD6LIG3_9ROSI</name>
<feature type="region of interest" description="Disordered" evidence="1">
    <location>
        <begin position="71"/>
        <end position="101"/>
    </location>
</feature>
<organism evidence="3 4">
    <name type="scientific">Populus alba x Populus x berolinensis</name>
    <dbReference type="NCBI Taxonomy" id="444605"/>
    <lineage>
        <taxon>Eukaryota</taxon>
        <taxon>Viridiplantae</taxon>
        <taxon>Streptophyta</taxon>
        <taxon>Embryophyta</taxon>
        <taxon>Tracheophyta</taxon>
        <taxon>Spermatophyta</taxon>
        <taxon>Magnoliopsida</taxon>
        <taxon>eudicotyledons</taxon>
        <taxon>Gunneridae</taxon>
        <taxon>Pentapetalae</taxon>
        <taxon>rosids</taxon>
        <taxon>fabids</taxon>
        <taxon>Malpighiales</taxon>
        <taxon>Salicaceae</taxon>
        <taxon>Saliceae</taxon>
        <taxon>Populus</taxon>
    </lineage>
</organism>
<protein>
    <submittedName>
        <fullName evidence="3">Uncharacterized protein</fullName>
    </submittedName>
</protein>
<evidence type="ECO:0000256" key="1">
    <source>
        <dbReference type="SAM" id="MobiDB-lite"/>
    </source>
</evidence>
<accession>A0AAD6LIG3</accession>
<gene>
    <name evidence="3" type="ORF">NC653_035785</name>
</gene>
<sequence>MVRKHGWQLPAHTFQVVAITVFCLLVIAFYAFLAPFLGGKIWEYVLIGTYTPVDLPIGNLMKLEVAMHSSFSSPSRSSIAPANSSKKDCRKQEGIAEQQERNGEDAFEFCTLCNAEGTQV</sequence>
<feature type="compositionally biased region" description="Low complexity" evidence="1">
    <location>
        <begin position="71"/>
        <end position="84"/>
    </location>
</feature>
<evidence type="ECO:0000313" key="3">
    <source>
        <dbReference type="EMBL" id="KAJ6967665.1"/>
    </source>
</evidence>
<evidence type="ECO:0000313" key="4">
    <source>
        <dbReference type="Proteomes" id="UP001164929"/>
    </source>
</evidence>
<keyword evidence="2" id="KW-0472">Membrane</keyword>
<feature type="compositionally biased region" description="Basic and acidic residues" evidence="1">
    <location>
        <begin position="85"/>
        <end position="101"/>
    </location>
</feature>
<dbReference type="EMBL" id="JAQIZT010000016">
    <property type="protein sequence ID" value="KAJ6967665.1"/>
    <property type="molecule type" value="Genomic_DNA"/>
</dbReference>
<proteinExistence type="predicted"/>
<comment type="caution">
    <text evidence="3">The sequence shown here is derived from an EMBL/GenBank/DDBJ whole genome shotgun (WGS) entry which is preliminary data.</text>
</comment>
<dbReference type="Proteomes" id="UP001164929">
    <property type="component" value="Chromosome 16"/>
</dbReference>
<reference evidence="3 4" key="1">
    <citation type="journal article" date="2023" name="Mol. Ecol. Resour.">
        <title>Chromosome-level genome assembly of a triploid poplar Populus alba 'Berolinensis'.</title>
        <authorList>
            <person name="Chen S."/>
            <person name="Yu Y."/>
            <person name="Wang X."/>
            <person name="Wang S."/>
            <person name="Zhang T."/>
            <person name="Zhou Y."/>
            <person name="He R."/>
            <person name="Meng N."/>
            <person name="Wang Y."/>
            <person name="Liu W."/>
            <person name="Liu Z."/>
            <person name="Liu J."/>
            <person name="Guo Q."/>
            <person name="Huang H."/>
            <person name="Sederoff R.R."/>
            <person name="Wang G."/>
            <person name="Qu G."/>
            <person name="Chen S."/>
        </authorList>
    </citation>
    <scope>NUCLEOTIDE SEQUENCE [LARGE SCALE GENOMIC DNA]</scope>
    <source>
        <strain evidence="3">SC-2020</strain>
    </source>
</reference>
<keyword evidence="2" id="KW-1133">Transmembrane helix</keyword>
<dbReference type="AlphaFoldDB" id="A0AAD6LIG3"/>
<keyword evidence="2" id="KW-0812">Transmembrane</keyword>
<keyword evidence="4" id="KW-1185">Reference proteome</keyword>
<evidence type="ECO:0000256" key="2">
    <source>
        <dbReference type="SAM" id="Phobius"/>
    </source>
</evidence>
<feature type="transmembrane region" description="Helical" evidence="2">
    <location>
        <begin position="12"/>
        <end position="33"/>
    </location>
</feature>